<evidence type="ECO:0000313" key="2">
    <source>
        <dbReference type="Proteomes" id="UP001645038"/>
    </source>
</evidence>
<dbReference type="Proteomes" id="UP001645038">
    <property type="component" value="Unassembled WGS sequence"/>
</dbReference>
<proteinExistence type="predicted"/>
<comment type="caution">
    <text evidence="1">The sequence shown here is derived from an EMBL/GenBank/DDBJ whole genome shotgun (WGS) entry which is preliminary data.</text>
</comment>
<keyword evidence="2" id="KW-1185">Reference proteome</keyword>
<dbReference type="RefSeq" id="WP_192539900.1">
    <property type="nucleotide sequence ID" value="NZ_RRZB01000104.1"/>
</dbReference>
<sequence>MPYAPQKGQLVTANAGGTDFTVTIYGNQAPDLPERWVGHYSSVTPLGDTLWHSVLGGVFIKEEGRKRIPMMDVHFFHTHGSEEDALSDCRRMCGDVADTTQSN</sequence>
<accession>A0ABR9G3S0</accession>
<protein>
    <submittedName>
        <fullName evidence="1">Uncharacterized protein</fullName>
    </submittedName>
</protein>
<dbReference type="EMBL" id="RRZB01000104">
    <property type="protein sequence ID" value="MBE0465485.1"/>
    <property type="molecule type" value="Genomic_DNA"/>
</dbReference>
<reference evidence="1 2" key="1">
    <citation type="submission" date="2020-07" db="EMBL/GenBank/DDBJ databases">
        <title>Halophilic bacteria isolated from french cheeses.</title>
        <authorList>
            <person name="Kothe C.I."/>
            <person name="Farah-Kraiem B."/>
            <person name="Renault P."/>
            <person name="Dridi B."/>
        </authorList>
    </citation>
    <scope>NUCLEOTIDE SEQUENCE [LARGE SCALE GENOMIC DNA]</scope>
    <source>
        <strain evidence="1 2">FME20</strain>
    </source>
</reference>
<name>A0ABR9G3S0_9GAMM</name>
<gene>
    <name evidence="1" type="ORF">EI547_18880</name>
</gene>
<organism evidence="1 2">
    <name type="scientific">Halomonas colorata</name>
    <dbReference type="NCBI Taxonomy" id="2742615"/>
    <lineage>
        <taxon>Bacteria</taxon>
        <taxon>Pseudomonadati</taxon>
        <taxon>Pseudomonadota</taxon>
        <taxon>Gammaproteobacteria</taxon>
        <taxon>Oceanospirillales</taxon>
        <taxon>Halomonadaceae</taxon>
        <taxon>Halomonas</taxon>
    </lineage>
</organism>
<evidence type="ECO:0000313" key="1">
    <source>
        <dbReference type="EMBL" id="MBE0465485.1"/>
    </source>
</evidence>